<evidence type="ECO:0000313" key="1">
    <source>
        <dbReference type="EMBL" id="EXB28633.1"/>
    </source>
</evidence>
<sequence length="81" mass="9745">MQRGEMFITRRKIVYRMRQDGYRVRFLHFHDLIQAYVNAKRPAYGIRERMKADNIIPGNLLLGLVQQVDPFRMTEASYLRD</sequence>
<gene>
    <name evidence="1" type="ORF">L484_003156</name>
</gene>
<dbReference type="AlphaFoldDB" id="W9QY13"/>
<name>W9QY13_9ROSA</name>
<accession>W9QY13</accession>
<dbReference type="STRING" id="981085.W9QY13"/>
<dbReference type="EMBL" id="KE343392">
    <property type="protein sequence ID" value="EXB28633.1"/>
    <property type="molecule type" value="Genomic_DNA"/>
</dbReference>
<protein>
    <submittedName>
        <fullName evidence="1">Uncharacterized protein</fullName>
    </submittedName>
</protein>
<dbReference type="Proteomes" id="UP000030645">
    <property type="component" value="Unassembled WGS sequence"/>
</dbReference>
<evidence type="ECO:0000313" key="2">
    <source>
        <dbReference type="Proteomes" id="UP000030645"/>
    </source>
</evidence>
<proteinExistence type="predicted"/>
<organism evidence="1 2">
    <name type="scientific">Morus notabilis</name>
    <dbReference type="NCBI Taxonomy" id="981085"/>
    <lineage>
        <taxon>Eukaryota</taxon>
        <taxon>Viridiplantae</taxon>
        <taxon>Streptophyta</taxon>
        <taxon>Embryophyta</taxon>
        <taxon>Tracheophyta</taxon>
        <taxon>Spermatophyta</taxon>
        <taxon>Magnoliopsida</taxon>
        <taxon>eudicotyledons</taxon>
        <taxon>Gunneridae</taxon>
        <taxon>Pentapetalae</taxon>
        <taxon>rosids</taxon>
        <taxon>fabids</taxon>
        <taxon>Rosales</taxon>
        <taxon>Moraceae</taxon>
        <taxon>Moreae</taxon>
        <taxon>Morus</taxon>
    </lineage>
</organism>
<dbReference type="eggNOG" id="KOG4197">
    <property type="taxonomic scope" value="Eukaryota"/>
</dbReference>
<reference evidence="2" key="1">
    <citation type="submission" date="2013-01" db="EMBL/GenBank/DDBJ databases">
        <title>Draft Genome Sequence of a Mulberry Tree, Morus notabilis C.K. Schneid.</title>
        <authorList>
            <person name="He N."/>
            <person name="Zhao S."/>
        </authorList>
    </citation>
    <scope>NUCLEOTIDE SEQUENCE</scope>
</reference>
<keyword evidence="2" id="KW-1185">Reference proteome</keyword>